<dbReference type="EMBL" id="LAZP02000148">
    <property type="protein sequence ID" value="PFH60142.1"/>
    <property type="molecule type" value="Genomic_DNA"/>
</dbReference>
<name>A0A2A9PGV3_OPHUN</name>
<feature type="compositionally biased region" description="Low complexity" evidence="1">
    <location>
        <begin position="74"/>
        <end position="85"/>
    </location>
</feature>
<protein>
    <submittedName>
        <fullName evidence="2">Uncharacterized protein</fullName>
    </submittedName>
</protein>
<gene>
    <name evidence="2" type="ORF">XA68_11384</name>
</gene>
<evidence type="ECO:0000313" key="3">
    <source>
        <dbReference type="Proteomes" id="UP000037136"/>
    </source>
</evidence>
<proteinExistence type="predicted"/>
<keyword evidence="3" id="KW-1185">Reference proteome</keyword>
<accession>A0A2A9PGV3</accession>
<feature type="compositionally biased region" description="Polar residues" evidence="1">
    <location>
        <begin position="180"/>
        <end position="191"/>
    </location>
</feature>
<comment type="caution">
    <text evidence="2">The sequence shown here is derived from an EMBL/GenBank/DDBJ whole genome shotgun (WGS) entry which is preliminary data.</text>
</comment>
<feature type="region of interest" description="Disordered" evidence="1">
    <location>
        <begin position="1"/>
        <end position="279"/>
    </location>
</feature>
<dbReference type="AlphaFoldDB" id="A0A2A9PGV3"/>
<evidence type="ECO:0000313" key="2">
    <source>
        <dbReference type="EMBL" id="PFH60142.1"/>
    </source>
</evidence>
<reference evidence="2 3" key="2">
    <citation type="journal article" date="2017" name="Sci. Rep.">
        <title>Ant-infecting Ophiocordyceps genomes reveal a high diversity of potential behavioral manipulation genes and a possible major role for enterotoxins.</title>
        <authorList>
            <person name="de Bekker C."/>
            <person name="Ohm R.A."/>
            <person name="Evans H.C."/>
            <person name="Brachmann A."/>
            <person name="Hughes D.P."/>
        </authorList>
    </citation>
    <scope>NUCLEOTIDE SEQUENCE [LARGE SCALE GENOMIC DNA]</scope>
    <source>
        <strain evidence="2 3">SC16a</strain>
    </source>
</reference>
<organism evidence="2 3">
    <name type="scientific">Ophiocordyceps unilateralis</name>
    <name type="common">Zombie-ant fungus</name>
    <name type="synonym">Torrubia unilateralis</name>
    <dbReference type="NCBI Taxonomy" id="268505"/>
    <lineage>
        <taxon>Eukaryota</taxon>
        <taxon>Fungi</taxon>
        <taxon>Dikarya</taxon>
        <taxon>Ascomycota</taxon>
        <taxon>Pezizomycotina</taxon>
        <taxon>Sordariomycetes</taxon>
        <taxon>Hypocreomycetidae</taxon>
        <taxon>Hypocreales</taxon>
        <taxon>Ophiocordycipitaceae</taxon>
        <taxon>Ophiocordyceps</taxon>
    </lineage>
</organism>
<dbReference type="OrthoDB" id="5424692at2759"/>
<dbReference type="STRING" id="268505.A0A2A9PGV3"/>
<feature type="compositionally biased region" description="Low complexity" evidence="1">
    <location>
        <begin position="206"/>
        <end position="221"/>
    </location>
</feature>
<evidence type="ECO:0000256" key="1">
    <source>
        <dbReference type="SAM" id="MobiDB-lite"/>
    </source>
</evidence>
<sequence>MTDAGHVPRTVETAAKGHPPHRDPSPPPLAAARIGRRLGPPAEEGTDISLSEASEKTSPRPGSTKLRSPDDAAHPAATSASAPAKDTSRSVLNDSTATPARSPPCGPAALRAPGSSAPPSNRNVAASVASPVPSAARNPQTPAAPHRSDATSPTNPPSGPRGYVPQARGGFPMRPGRGGWNQTPSRQISALSPSSTPGGPSPIPTGPRSASANTPFSSSSAQPRPFNPPTGPSSQHGGGQRQSLAQNLLATMPPLVPGGKLEPSMTPLATGVTRDLEPHYRKLRDEEEKLRDELRSKQERLRRSLYVWDKLERDSRAWELRSDLSEKSMKNLAGEGMGGAAF</sequence>
<reference evidence="2 3" key="1">
    <citation type="journal article" date="2015" name="BMC Genomics">
        <title>Gene expression during zombie ant biting behavior reflects the complexity underlying fungal parasitic behavioral manipulation.</title>
        <authorList>
            <person name="de Bekker C."/>
            <person name="Ohm R.A."/>
            <person name="Loreto R.G."/>
            <person name="Sebastian A."/>
            <person name="Albert I."/>
            <person name="Merrow M."/>
            <person name="Brachmann A."/>
            <person name="Hughes D.P."/>
        </authorList>
    </citation>
    <scope>NUCLEOTIDE SEQUENCE [LARGE SCALE GENOMIC DNA]</scope>
    <source>
        <strain evidence="2 3">SC16a</strain>
    </source>
</reference>
<feature type="compositionally biased region" description="Polar residues" evidence="1">
    <location>
        <begin position="89"/>
        <end position="99"/>
    </location>
</feature>
<dbReference type="Proteomes" id="UP000037136">
    <property type="component" value="Unassembled WGS sequence"/>
</dbReference>
<feature type="compositionally biased region" description="Low complexity" evidence="1">
    <location>
        <begin position="119"/>
        <end position="139"/>
    </location>
</feature>